<sequence>MVSIFDDTKLLSYTDSDLLKQITFHPRLPRYPNISLLSEKYLAKGCMKYELDDGVTAMQVASQLDIRLPHVHRIVQQDNAFYCIMDRIPGIALDEAWPNLGWISSLRLAFQLRRVIHRMRSVTSVTAGSLPTGKCTSYFLDDSFRLPFRATIHHVNAFLNFWANFTSFTLEVKKTPAEHAICPKSVFSYSRPFVFTHHDLAPRNIILDPEGQLWIIDWDCAGFYPDFFEYAGMFNFIPSASWTKSALLRWKLFAWIAAGFYNKERRLLERIRYRFTRFGAFRRFNMKAGGYAAMSEIPDKYAESDTD</sequence>
<dbReference type="InterPro" id="IPR051678">
    <property type="entry name" value="AGP_Transferase"/>
</dbReference>
<dbReference type="Proteomes" id="UP000748025">
    <property type="component" value="Unassembled WGS sequence"/>
</dbReference>
<feature type="domain" description="Aminoglycoside phosphotransferase" evidence="1">
    <location>
        <begin position="58"/>
        <end position="243"/>
    </location>
</feature>
<evidence type="ECO:0000259" key="1">
    <source>
        <dbReference type="Pfam" id="PF01636"/>
    </source>
</evidence>
<dbReference type="InterPro" id="IPR002575">
    <property type="entry name" value="Aminoglycoside_PTrfase"/>
</dbReference>
<name>A0A9P7T2R2_9HYPO</name>
<evidence type="ECO:0000313" key="2">
    <source>
        <dbReference type="EMBL" id="KAG6015664.1"/>
    </source>
</evidence>
<dbReference type="OrthoDB" id="4177236at2759"/>
<dbReference type="InterPro" id="IPR011009">
    <property type="entry name" value="Kinase-like_dom_sf"/>
</dbReference>
<comment type="caution">
    <text evidence="2">The sequence shown here is derived from an EMBL/GenBank/DDBJ whole genome shotgun (WGS) entry which is preliminary data.</text>
</comment>
<dbReference type="AlphaFoldDB" id="A0A9P7T2R2"/>
<dbReference type="Pfam" id="PF01636">
    <property type="entry name" value="APH"/>
    <property type="match status" value="1"/>
</dbReference>
<proteinExistence type="predicted"/>
<organism evidence="2 3">
    <name type="scientific">Claviceps pusilla</name>
    <dbReference type="NCBI Taxonomy" id="123648"/>
    <lineage>
        <taxon>Eukaryota</taxon>
        <taxon>Fungi</taxon>
        <taxon>Dikarya</taxon>
        <taxon>Ascomycota</taxon>
        <taxon>Pezizomycotina</taxon>
        <taxon>Sordariomycetes</taxon>
        <taxon>Hypocreomycetidae</taxon>
        <taxon>Hypocreales</taxon>
        <taxon>Clavicipitaceae</taxon>
        <taxon>Claviceps</taxon>
    </lineage>
</organism>
<evidence type="ECO:0000313" key="3">
    <source>
        <dbReference type="Proteomes" id="UP000748025"/>
    </source>
</evidence>
<accession>A0A9P7T2R2</accession>
<dbReference type="EMBL" id="SRPW01000324">
    <property type="protein sequence ID" value="KAG6015664.1"/>
    <property type="molecule type" value="Genomic_DNA"/>
</dbReference>
<dbReference type="SUPFAM" id="SSF56112">
    <property type="entry name" value="Protein kinase-like (PK-like)"/>
    <property type="match status" value="1"/>
</dbReference>
<dbReference type="PANTHER" id="PTHR21310">
    <property type="entry name" value="AMINOGLYCOSIDE PHOSPHOTRANSFERASE-RELATED-RELATED"/>
    <property type="match status" value="1"/>
</dbReference>
<protein>
    <recommendedName>
        <fullName evidence="1">Aminoglycoside phosphotransferase domain-containing protein</fullName>
    </recommendedName>
</protein>
<keyword evidence="3" id="KW-1185">Reference proteome</keyword>
<dbReference type="PANTHER" id="PTHR21310:SF39">
    <property type="entry name" value="AMINOGLYCOSIDE PHOSPHOTRANSFERASE DOMAIN-CONTAINING PROTEIN"/>
    <property type="match status" value="1"/>
</dbReference>
<dbReference type="Gene3D" id="3.90.1200.10">
    <property type="match status" value="1"/>
</dbReference>
<reference evidence="2" key="1">
    <citation type="journal article" date="2020" name="bioRxiv">
        <title>Whole genome comparisons of ergot fungi reveals the divergence and evolution of species within the genus Claviceps are the result of varying mechanisms driving genome evolution and host range expansion.</title>
        <authorList>
            <person name="Wyka S.A."/>
            <person name="Mondo S.J."/>
            <person name="Liu M."/>
            <person name="Dettman J."/>
            <person name="Nalam V."/>
            <person name="Broders K.D."/>
        </authorList>
    </citation>
    <scope>NUCLEOTIDE SEQUENCE</scope>
    <source>
        <strain evidence="2">CCC 602</strain>
    </source>
</reference>
<gene>
    <name evidence="2" type="ORF">E4U43_004973</name>
</gene>